<evidence type="ECO:0000313" key="1">
    <source>
        <dbReference type="EMBL" id="CUV14077.1"/>
    </source>
</evidence>
<name>A0A0S4TX05_RALSL</name>
<gene>
    <name evidence="1" type="ORF">RUN39_v1_680081</name>
</gene>
<accession>A0A0S4TX05</accession>
<proteinExistence type="predicted"/>
<sequence length="479" mass="52399">MFGPIRAIAVDDEPSHLLSITAGLSSIGIPCMGYWFDRDSSELRPPPQTGGLPYLRILFTDLNLAELGGVPDTPTLWATVVGVLKQIVSKDSGPYLLVFWTRVGAKAEEVKKMLYERKDALDGIPCPIEVLDLPKAEFLVAPPKAADFNDALREFYTALHANLDNLKSAVTEAVGANANLTAVSAWESRAADAASLAVNEVDRCARTDETDPAKVNGSLTKVLAKIAVAASGTSAAQAEPARALDAGMIDILVDQFGATVDDPAYKNAVGDAIGGTVIREIEFVNPVEMYAELNTFFHVDRQVTTTQSWDRGVVIPARHPMNGNMLGFNVKDLITSEFLFPAELFPEPGRDAAQALLREFRASAEVVLVEVGADCDHAQNHDRTRRYLVGLEVPEKFAQFIRLSDGGNLRNGSLECLGPWKVDATTTYLLVSCRRYWTWQKGTPPVTPAARYRLRATLVDKLLHRYSAWNSRPGIVEFR</sequence>
<reference evidence="1" key="1">
    <citation type="submission" date="2015-10" db="EMBL/GenBank/DDBJ databases">
        <authorList>
            <person name="Gilbert D.G."/>
        </authorList>
    </citation>
    <scope>NUCLEOTIDE SEQUENCE</scope>
    <source>
        <strain evidence="1">Phyl III-seqv23</strain>
    </source>
</reference>
<dbReference type="AlphaFoldDB" id="A0A0S4TX05"/>
<protein>
    <submittedName>
        <fullName evidence="1">Uncharacterized protein</fullName>
    </submittedName>
</protein>
<organism evidence="1">
    <name type="scientific">Ralstonia solanacearum</name>
    <name type="common">Pseudomonas solanacearum</name>
    <dbReference type="NCBI Taxonomy" id="305"/>
    <lineage>
        <taxon>Bacteria</taxon>
        <taxon>Pseudomonadati</taxon>
        <taxon>Pseudomonadota</taxon>
        <taxon>Betaproteobacteria</taxon>
        <taxon>Burkholderiales</taxon>
        <taxon>Burkholderiaceae</taxon>
        <taxon>Ralstonia</taxon>
        <taxon>Ralstonia solanacearum species complex</taxon>
    </lineage>
</organism>
<dbReference type="EMBL" id="LN899819">
    <property type="protein sequence ID" value="CUV14077.1"/>
    <property type="molecule type" value="Genomic_DNA"/>
</dbReference>